<dbReference type="InterPro" id="IPR007393">
    <property type="entry name" value="YlxR_dom"/>
</dbReference>
<dbReference type="EMBL" id="RBXT01000001">
    <property type="protein sequence ID" value="RKT77574.1"/>
    <property type="molecule type" value="Genomic_DNA"/>
</dbReference>
<feature type="compositionally biased region" description="Basic and acidic residues" evidence="1">
    <location>
        <begin position="101"/>
        <end position="114"/>
    </location>
</feature>
<organism evidence="3 4">
    <name type="scientific">Terracoccus luteus</name>
    <dbReference type="NCBI Taxonomy" id="53356"/>
    <lineage>
        <taxon>Bacteria</taxon>
        <taxon>Bacillati</taxon>
        <taxon>Actinomycetota</taxon>
        <taxon>Actinomycetes</taxon>
        <taxon>Micrococcales</taxon>
        <taxon>Intrasporangiaceae</taxon>
        <taxon>Terracoccus</taxon>
    </lineage>
</organism>
<name>A0A495XXK2_9MICO</name>
<reference evidence="3 4" key="1">
    <citation type="submission" date="2018-10" db="EMBL/GenBank/DDBJ databases">
        <title>Sequencing the genomes of 1000 actinobacteria strains.</title>
        <authorList>
            <person name="Klenk H.-P."/>
        </authorList>
    </citation>
    <scope>NUCLEOTIDE SEQUENCE [LARGE SCALE GENOMIC DNA]</scope>
    <source>
        <strain evidence="3 4">DSM 44267</strain>
    </source>
</reference>
<dbReference type="SUPFAM" id="SSF64376">
    <property type="entry name" value="YlxR-like"/>
    <property type="match status" value="1"/>
</dbReference>
<dbReference type="Proteomes" id="UP000278440">
    <property type="component" value="Unassembled WGS sequence"/>
</dbReference>
<evidence type="ECO:0000256" key="1">
    <source>
        <dbReference type="SAM" id="MobiDB-lite"/>
    </source>
</evidence>
<sequence length="149" mass="16173">MTDRTGLRSEPTRTCVGCRATDSRSALLRVVAETSRENPRPGGGVTLVPDPRHRMPGRGAWVHPRAVCLELAVRRKAFGRALRLQAAVDLTAVTGHIDTKHVSSKHDGTTHDGNTHVSNQDAQQHHARHATSTIHENEPQGGSNAMSTR</sequence>
<evidence type="ECO:0000313" key="3">
    <source>
        <dbReference type="EMBL" id="RKT77574.1"/>
    </source>
</evidence>
<feature type="compositionally biased region" description="Polar residues" evidence="1">
    <location>
        <begin position="130"/>
        <end position="149"/>
    </location>
</feature>
<dbReference type="Pfam" id="PF04296">
    <property type="entry name" value="YlxR"/>
    <property type="match status" value="1"/>
</dbReference>
<evidence type="ECO:0000259" key="2">
    <source>
        <dbReference type="Pfam" id="PF04296"/>
    </source>
</evidence>
<feature type="domain" description="YlxR" evidence="2">
    <location>
        <begin position="13"/>
        <end position="86"/>
    </location>
</feature>
<keyword evidence="4" id="KW-1185">Reference proteome</keyword>
<dbReference type="InterPro" id="IPR037465">
    <property type="entry name" value="YlxR"/>
</dbReference>
<dbReference type="PANTHER" id="PTHR34215">
    <property type="entry name" value="BLL0784 PROTEIN"/>
    <property type="match status" value="1"/>
</dbReference>
<evidence type="ECO:0000313" key="4">
    <source>
        <dbReference type="Proteomes" id="UP000278440"/>
    </source>
</evidence>
<feature type="region of interest" description="Disordered" evidence="1">
    <location>
        <begin position="34"/>
        <end position="53"/>
    </location>
</feature>
<dbReference type="InterPro" id="IPR035931">
    <property type="entry name" value="YlxR-like_sf"/>
</dbReference>
<dbReference type="Gene3D" id="3.30.1230.10">
    <property type="entry name" value="YlxR-like"/>
    <property type="match status" value="1"/>
</dbReference>
<feature type="region of interest" description="Disordered" evidence="1">
    <location>
        <begin position="101"/>
        <end position="149"/>
    </location>
</feature>
<protein>
    <submittedName>
        <fullName evidence="3">Putative RNA-binding protein YlxR (DUF448 family)</fullName>
    </submittedName>
</protein>
<gene>
    <name evidence="3" type="ORF">DFJ68_0997</name>
</gene>
<dbReference type="AlphaFoldDB" id="A0A495XXK2"/>
<accession>A0A495XXK2</accession>
<proteinExistence type="predicted"/>
<dbReference type="PANTHER" id="PTHR34215:SF1">
    <property type="entry name" value="YLXR DOMAIN-CONTAINING PROTEIN"/>
    <property type="match status" value="1"/>
</dbReference>
<comment type="caution">
    <text evidence="3">The sequence shown here is derived from an EMBL/GenBank/DDBJ whole genome shotgun (WGS) entry which is preliminary data.</text>
</comment>